<dbReference type="Pfam" id="PF25971">
    <property type="entry name" value="CzcB_N"/>
    <property type="match status" value="1"/>
</dbReference>
<comment type="subcellular location">
    <subcellularLocation>
        <location evidence="1">Cell membrane</location>
        <topology evidence="1">Multi-pass membrane protein</topology>
    </subcellularLocation>
</comment>
<dbReference type="Pfam" id="PF13795">
    <property type="entry name" value="HupE_UreJ_2"/>
    <property type="match status" value="1"/>
</dbReference>
<evidence type="ECO:0000256" key="2">
    <source>
        <dbReference type="ARBA" id="ARBA00022448"/>
    </source>
</evidence>
<feature type="transmembrane region" description="Helical" evidence="7">
    <location>
        <begin position="1504"/>
        <end position="1522"/>
    </location>
</feature>
<feature type="domain" description="CusB-like beta-barrel" evidence="8">
    <location>
        <begin position="213"/>
        <end position="284"/>
    </location>
</feature>
<feature type="transmembrane region" description="Helical" evidence="7">
    <location>
        <begin position="1474"/>
        <end position="1492"/>
    </location>
</feature>
<dbReference type="Gene3D" id="3.30.70.1430">
    <property type="entry name" value="Multidrug efflux transporter AcrB pore domain"/>
    <property type="match status" value="2"/>
</dbReference>
<evidence type="ECO:0000256" key="4">
    <source>
        <dbReference type="ARBA" id="ARBA00022692"/>
    </source>
</evidence>
<dbReference type="NCBIfam" id="TIGR00914">
    <property type="entry name" value="2A0601"/>
    <property type="match status" value="1"/>
</dbReference>
<feature type="transmembrane region" description="Helical" evidence="7">
    <location>
        <begin position="818"/>
        <end position="841"/>
    </location>
</feature>
<feature type="transmembrane region" description="Helical" evidence="7">
    <location>
        <begin position="1427"/>
        <end position="1444"/>
    </location>
</feature>
<sequence length="2146" mass="230427">MLRDGDFALEITVYETNTPPHFRLYAYRNDKPIPPSEVQASMQLKRLDGEVNTFSFKPENGYLVGSGEVTEPHSFDVVAEATAAGKSHRWNYPSYEGRTRIEPQAAKDAGIVVEAAGSASIRDTVTLMGNVTVNTARQAAVKARFPGVVRSVAVEMGQRVSAGQTLATVEGNDSMRSYAVIAPFGGIVLARNTSVGDVAADNTLFEIADLSEVWVDLRALGTDAERLAAGQVVTLRSATGAHETQGRVQSLLPLASAGQSVVARVSIPNEDGRWRPGMAVSAEVVLSETQVPLAVKESGLQRFRDFTVVFAQVGDTYEVRMLELGKRDGQLVEVLGGLKPERIIRASIAHRWLVLLLVLALSGLGIWNYSKLPIDAVPDITNVQVQINTEAPGYSPLEAEQRVTFPVETALAGLARLEYTRSISRYGLSQVTVVFEDGTDIYFARQQVAERLQQAASQLPNGLKPTLGPVATGLGEIFMYTVEAEPGAEKTWTPMALRTLQDWVVRPQMRHLKGVTEVNTVGGYVRQFHITPDPRKLQAYGLTLQDVMEAVARSNANVGAGYIEKSGEQYLVRVPGQVADMDGLRKIVVANREGLPLRVGDLADVHEGTELRTGAATKDGKEVVLGTAFMLIGENSRAVAQRTAAKLKEIDGTLPEGVRAHPVYDRTELVDRTIETVKKNLLEGALLVIAVLFLLLGNLRAALITAAVIPLTMLLTISGMVQNRVSANLMSLGALDFGLIVDGAVIIVENCLRRFGERQHALGRLLTREERFSLAASASAEVIKPSLFGLFIIAAVYIPIFALSGVEGKMFHPMALTVVIALTGAMALSLTFVPAAVAQFVTGKVSEKETKVMRGVTRLYGPLLERAVSARRWVVGAAVALTVVAGIGASRMGTEFIPNLDEGDIALHALRIPGTSLTQAIGMQRQLEAAIKQFPEVDEVVAKIGTAEVATDPMPPSVADTFIMLKDRDQWPDPRKPKAQLIAELEKTVRAIPGNNYEFTQPVQMRMNELIAGVRAEVAIKLYGDDLDQLAQIGSQIEDVANRITGAADVKLEQVSGLPLMTITPDLDALARYGVAIDDVQKTVSVALGGESVGQVFEGDRRFDIVVRLPENLRQDTRTLESLPVPVSGSTEADADRGFVPLGQLAKVEVAPGPNQISRENGKRRVVITSNVRGRDLGSFVEELRAAVGDEVQLPEGYWVEYGGTFQQLISASERLMVVVPVVLVMIFGLLFMAFGSGRDAAIVFSGVPLALTGGVAALWLRDIPLSISAGVGFIALSGVAVLNGLVMISFIKSLREQGVPLHRAVSEGAAGRLRPVLMTALVASLGFLPMALNVGAGAEVQRPLATVVIGGIVSSTLLTLLVLPALYRLIHREGDTPLSWLLLLAALLIPWAAFAHGVSEGDQAFLEDSTGTQLIAFTYLGAKHMVTGYDHLLFLFGVIFFLYRMRDVSIYVTLFAIGHSTTLLLGVLGGFHVNAYVVDAIIGLSVVYKALDNMGAFKRWFGVQPNTKAAVLIFGFFHGFGLATKLQDFTLSADGLVPNMLAFNVGVELGQLLALAGILILMGFWRRLPSFHRQAYSINTVLMCAGFVLMGMQLTGYFQLPSTRRLLKSTALAVAVAGVILITTVLPAEYGIDPTGVGRALGLDALAASGDSSASEAVPQTSNGRPEAIAALSEKAKVAFGENKGQSLDPAAVGFGSGALRQDTMTIEIEPGKGMELKSHMTTGAGMLFRWTSSAPVAVDMHGERPDVKGAWTSYAVEGAQSKAEGTFIAPFDGTHGWYWQNRGRPVSAVTPPAFRRNQPRSQSMKLRYTFAVCLVAGLTWSSGASAHDPALHADPVPAAAPQAKPKTCEQLADRSKYKVDLNDSQTKALKERCDAEAASGAKKNENCQGLLECGGELLAALPLVAMGDRGEQSGPRVEQNHRVLARGGKAIVCEHLDESAMSILNLLLTRDHLVVAVDTLAEDALTGAHSAGAKLLLIPQHNLMFATRGSTQFFLRIYELALQASYRADFTMEQLSAELGLVVDQLWPNYEKAAAEAGLPIEQLGTELVFGGWSSKSDRMMATAYAKSGSQHPCVVQPIRGQLASPGEPLRAVIPSMAQKDLLAHARLQASYLNEQLGRRVAGGRLLAGFLQKGQAVLKDLGEI</sequence>
<dbReference type="Gene3D" id="3.30.70.1440">
    <property type="entry name" value="Multidrug efflux transporter AcrB pore domain"/>
    <property type="match status" value="1"/>
</dbReference>
<dbReference type="InterPro" id="IPR032809">
    <property type="entry name" value="Put_HupE_UreJ"/>
</dbReference>
<protein>
    <submittedName>
        <fullName evidence="14">Efflux RND transporter periplasmic adaptor subunit</fullName>
    </submittedName>
</protein>
<feature type="domain" description="CzcB-like barrel-sandwich hybrid" evidence="10">
    <location>
        <begin position="138"/>
        <end position="209"/>
    </location>
</feature>
<dbReference type="Gene3D" id="3.30.2090.10">
    <property type="entry name" value="Multidrug efflux transporter AcrB TolC docking domain, DN and DC subdomains"/>
    <property type="match status" value="2"/>
</dbReference>
<feature type="domain" description="CzcB N-terminal" evidence="9">
    <location>
        <begin position="1"/>
        <end position="90"/>
    </location>
</feature>
<dbReference type="EMBL" id="UYRR01031468">
    <property type="protein sequence ID" value="VDK50353.1"/>
    <property type="molecule type" value="Genomic_DNA"/>
</dbReference>
<keyword evidence="3" id="KW-1003">Cell membrane</keyword>
<feature type="transmembrane region" description="Helical" evidence="7">
    <location>
        <begin position="1313"/>
        <end position="1333"/>
    </location>
</feature>
<dbReference type="Pfam" id="PF25973">
    <property type="entry name" value="BSH_CzcB"/>
    <property type="match status" value="1"/>
</dbReference>
<dbReference type="Gene3D" id="2.40.50.100">
    <property type="match status" value="1"/>
</dbReference>
<dbReference type="WBParaSite" id="ASIM_0001426001-mRNA-1">
    <property type="protein sequence ID" value="ASIM_0001426001-mRNA-1"/>
    <property type="gene ID" value="ASIM_0001426001"/>
</dbReference>
<dbReference type="InterPro" id="IPR058792">
    <property type="entry name" value="Beta-barrel_RND_2"/>
</dbReference>
<dbReference type="GO" id="GO:0008324">
    <property type="term" value="F:monoatomic cation transmembrane transporter activity"/>
    <property type="evidence" value="ECO:0007669"/>
    <property type="project" value="InterPro"/>
</dbReference>
<feature type="transmembrane region" description="Helical" evidence="7">
    <location>
        <begin position="787"/>
        <end position="806"/>
    </location>
</feature>
<feature type="transmembrane region" description="Helical" evidence="7">
    <location>
        <begin position="1242"/>
        <end position="1261"/>
    </location>
</feature>
<evidence type="ECO:0000259" key="10">
    <source>
        <dbReference type="Pfam" id="PF25973"/>
    </source>
</evidence>
<dbReference type="InterPro" id="IPR001036">
    <property type="entry name" value="Acrflvin-R"/>
</dbReference>
<dbReference type="Pfam" id="PF00873">
    <property type="entry name" value="ACR_tran"/>
    <property type="match status" value="1"/>
</dbReference>
<reference evidence="14" key="1">
    <citation type="submission" date="2017-02" db="UniProtKB">
        <authorList>
            <consortium name="WormBaseParasite"/>
        </authorList>
    </citation>
    <scope>IDENTIFICATION</scope>
</reference>
<dbReference type="SUPFAM" id="SSF82693">
    <property type="entry name" value="Multidrug efflux transporter AcrB pore domain, PN1, PN2, PC1 and PC2 subdomains"/>
    <property type="match status" value="3"/>
</dbReference>
<feature type="transmembrane region" description="Helical" evidence="7">
    <location>
        <begin position="729"/>
        <end position="748"/>
    </location>
</feature>
<feature type="transmembrane region" description="Helical" evidence="7">
    <location>
        <begin position="873"/>
        <end position="892"/>
    </location>
</feature>
<feature type="transmembrane region" description="Helical" evidence="7">
    <location>
        <begin position="685"/>
        <end position="709"/>
    </location>
</feature>
<gene>
    <name evidence="12" type="ORF">ASIM_LOCUS13688</name>
</gene>
<dbReference type="InterPro" id="IPR058647">
    <property type="entry name" value="BSH_CzcB-like"/>
</dbReference>
<dbReference type="Pfam" id="PF25975">
    <property type="entry name" value="CzcB_C"/>
    <property type="match status" value="1"/>
</dbReference>
<keyword evidence="6 7" id="KW-0472">Membrane</keyword>
<dbReference type="Pfam" id="PF25954">
    <property type="entry name" value="Beta-barrel_RND_2"/>
    <property type="match status" value="1"/>
</dbReference>
<dbReference type="Gene3D" id="3.30.70.1320">
    <property type="entry name" value="Multidrug efflux transporter AcrB pore domain like"/>
    <property type="match status" value="1"/>
</dbReference>
<dbReference type="Gene3D" id="1.20.1640.10">
    <property type="entry name" value="Multidrug efflux transporter AcrB transmembrane domain"/>
    <property type="match status" value="2"/>
</dbReference>
<feature type="transmembrane region" description="Helical" evidence="7">
    <location>
        <begin position="1577"/>
        <end position="1599"/>
    </location>
</feature>
<dbReference type="Gene3D" id="2.40.420.20">
    <property type="match status" value="1"/>
</dbReference>
<evidence type="ECO:0000256" key="5">
    <source>
        <dbReference type="ARBA" id="ARBA00022989"/>
    </source>
</evidence>
<evidence type="ECO:0000313" key="13">
    <source>
        <dbReference type="Proteomes" id="UP000267096"/>
    </source>
</evidence>
<organism evidence="14">
    <name type="scientific">Anisakis simplex</name>
    <name type="common">Herring worm</name>
    <dbReference type="NCBI Taxonomy" id="6269"/>
    <lineage>
        <taxon>Eukaryota</taxon>
        <taxon>Metazoa</taxon>
        <taxon>Ecdysozoa</taxon>
        <taxon>Nematoda</taxon>
        <taxon>Chromadorea</taxon>
        <taxon>Rhabditida</taxon>
        <taxon>Spirurina</taxon>
        <taxon>Ascaridomorpha</taxon>
        <taxon>Ascaridoidea</taxon>
        <taxon>Anisakidae</taxon>
        <taxon>Anisakis</taxon>
        <taxon>Anisakis simplex complex</taxon>
    </lineage>
</organism>
<feature type="transmembrane region" description="Helical" evidence="7">
    <location>
        <begin position="1345"/>
        <end position="1367"/>
    </location>
</feature>
<keyword evidence="5 7" id="KW-1133">Transmembrane helix</keyword>
<keyword evidence="4 7" id="KW-0812">Transmembrane</keyword>
<dbReference type="SUPFAM" id="SSF51230">
    <property type="entry name" value="Single hybrid motif"/>
    <property type="match status" value="1"/>
</dbReference>
<feature type="transmembrane region" description="Helical" evidence="7">
    <location>
        <begin position="1379"/>
        <end position="1399"/>
    </location>
</feature>
<evidence type="ECO:0000313" key="12">
    <source>
        <dbReference type="EMBL" id="VDK50353.1"/>
    </source>
</evidence>
<dbReference type="GO" id="GO:0042910">
    <property type="term" value="F:xenobiotic transmembrane transporter activity"/>
    <property type="evidence" value="ECO:0007669"/>
    <property type="project" value="TreeGrafter"/>
</dbReference>
<dbReference type="InterPro" id="IPR027463">
    <property type="entry name" value="AcrB_DN_DC_subdom"/>
</dbReference>
<dbReference type="PRINTS" id="PR00702">
    <property type="entry name" value="ACRIFLAVINRP"/>
</dbReference>
<keyword evidence="2" id="KW-0813">Transport</keyword>
<dbReference type="OrthoDB" id="5875992at2759"/>
<dbReference type="InterPro" id="IPR011053">
    <property type="entry name" value="Single_hybrid_motif"/>
</dbReference>
<feature type="domain" description="CzcB-like C-terminal circularly permuted SH3-like" evidence="11">
    <location>
        <begin position="293"/>
        <end position="342"/>
    </location>
</feature>
<feature type="transmembrane region" description="Helical" evidence="7">
    <location>
        <begin position="352"/>
        <end position="369"/>
    </location>
</feature>
<evidence type="ECO:0000256" key="6">
    <source>
        <dbReference type="ARBA" id="ARBA00023136"/>
    </source>
</evidence>
<evidence type="ECO:0000313" key="14">
    <source>
        <dbReference type="WBParaSite" id="ASIM_0001426001-mRNA-1"/>
    </source>
</evidence>
<evidence type="ECO:0000259" key="9">
    <source>
        <dbReference type="Pfam" id="PF25971"/>
    </source>
</evidence>
<evidence type="ECO:0000259" key="11">
    <source>
        <dbReference type="Pfam" id="PF25975"/>
    </source>
</evidence>
<dbReference type="CDD" id="cd06850">
    <property type="entry name" value="biotinyl_domain"/>
    <property type="match status" value="1"/>
</dbReference>
<dbReference type="PANTHER" id="PTHR32063:SF24">
    <property type="entry name" value="CATION EFFLUX SYSTEM (ACRB_ACRD_ACRF FAMILY)"/>
    <property type="match status" value="1"/>
</dbReference>
<feature type="transmembrane region" description="Helical" evidence="7">
    <location>
        <begin position="1542"/>
        <end position="1565"/>
    </location>
</feature>
<dbReference type="SUPFAM" id="SSF82714">
    <property type="entry name" value="Multidrug efflux transporter AcrB TolC docking domain, DN and DC subdomains"/>
    <property type="match status" value="2"/>
</dbReference>
<dbReference type="GO" id="GO:0005886">
    <property type="term" value="C:plasma membrane"/>
    <property type="evidence" value="ECO:0007669"/>
    <property type="project" value="UniProtKB-SubCell"/>
</dbReference>
<dbReference type="InterPro" id="IPR004763">
    <property type="entry name" value="CusA-like"/>
</dbReference>
<dbReference type="SUPFAM" id="SSF82866">
    <property type="entry name" value="Multidrug efflux transporter AcrB transmembrane domain"/>
    <property type="match status" value="2"/>
</dbReference>
<accession>A0A0M3K0C8</accession>
<dbReference type="InterPro" id="IPR058646">
    <property type="entry name" value="CzcB_N"/>
</dbReference>
<evidence type="ECO:0000259" key="8">
    <source>
        <dbReference type="Pfam" id="PF25954"/>
    </source>
</evidence>
<dbReference type="InterPro" id="IPR058649">
    <property type="entry name" value="CzcB_C"/>
</dbReference>
<evidence type="ECO:0000256" key="1">
    <source>
        <dbReference type="ARBA" id="ARBA00004651"/>
    </source>
</evidence>
<keyword evidence="13" id="KW-1185">Reference proteome</keyword>
<proteinExistence type="predicted"/>
<feature type="transmembrane region" description="Helical" evidence="7">
    <location>
        <begin position="1611"/>
        <end position="1633"/>
    </location>
</feature>
<feature type="transmembrane region" description="Helical" evidence="7">
    <location>
        <begin position="1267"/>
        <end position="1292"/>
    </location>
</feature>
<name>A0A0M3K0C8_ANISI</name>
<dbReference type="PANTHER" id="PTHR32063">
    <property type="match status" value="1"/>
</dbReference>
<reference evidence="12 13" key="2">
    <citation type="submission" date="2018-11" db="EMBL/GenBank/DDBJ databases">
        <authorList>
            <consortium name="Pathogen Informatics"/>
        </authorList>
    </citation>
    <scope>NUCLEOTIDE SEQUENCE [LARGE SCALE GENOMIC DNA]</scope>
</reference>
<dbReference type="Proteomes" id="UP000267096">
    <property type="component" value="Unassembled WGS sequence"/>
</dbReference>
<evidence type="ECO:0000256" key="3">
    <source>
        <dbReference type="ARBA" id="ARBA00022475"/>
    </source>
</evidence>
<evidence type="ECO:0000256" key="7">
    <source>
        <dbReference type="SAM" id="Phobius"/>
    </source>
</evidence>
<feature type="transmembrane region" description="Helical" evidence="7">
    <location>
        <begin position="1216"/>
        <end position="1235"/>
    </location>
</feature>